<accession>A0A327X188</accession>
<dbReference type="AlphaFoldDB" id="A0A327X188"/>
<evidence type="ECO:0000313" key="1">
    <source>
        <dbReference type="EMBL" id="RAK00241.1"/>
    </source>
</evidence>
<keyword evidence="2" id="KW-1185">Reference proteome</keyword>
<protein>
    <submittedName>
        <fullName evidence="1">Uncharacterized protein</fullName>
    </submittedName>
</protein>
<organism evidence="1 2">
    <name type="scientific">Larkinella arboricola</name>
    <dbReference type="NCBI Taxonomy" id="643671"/>
    <lineage>
        <taxon>Bacteria</taxon>
        <taxon>Pseudomonadati</taxon>
        <taxon>Bacteroidota</taxon>
        <taxon>Cytophagia</taxon>
        <taxon>Cytophagales</taxon>
        <taxon>Spirosomataceae</taxon>
        <taxon>Larkinella</taxon>
    </lineage>
</organism>
<gene>
    <name evidence="1" type="ORF">LX87_01940</name>
</gene>
<sequence>MLVGIYLVIGIAMSALGRAQVRTRLMNVVEGKITFSRETTSSCPKMQFLGVEVAR</sequence>
<name>A0A327X188_LARAB</name>
<dbReference type="Proteomes" id="UP000248790">
    <property type="component" value="Unassembled WGS sequence"/>
</dbReference>
<dbReference type="EMBL" id="QLMC01000002">
    <property type="protein sequence ID" value="RAK00241.1"/>
    <property type="molecule type" value="Genomic_DNA"/>
</dbReference>
<proteinExistence type="predicted"/>
<comment type="caution">
    <text evidence="1">The sequence shown here is derived from an EMBL/GenBank/DDBJ whole genome shotgun (WGS) entry which is preliminary data.</text>
</comment>
<reference evidence="1 2" key="1">
    <citation type="submission" date="2018-06" db="EMBL/GenBank/DDBJ databases">
        <title>Genomic Encyclopedia of Archaeal and Bacterial Type Strains, Phase II (KMG-II): from individual species to whole genera.</title>
        <authorList>
            <person name="Goeker M."/>
        </authorList>
    </citation>
    <scope>NUCLEOTIDE SEQUENCE [LARGE SCALE GENOMIC DNA]</scope>
    <source>
        <strain evidence="1 2">DSM 21851</strain>
    </source>
</reference>
<evidence type="ECO:0000313" key="2">
    <source>
        <dbReference type="Proteomes" id="UP000248790"/>
    </source>
</evidence>